<proteinExistence type="predicted"/>
<evidence type="ECO:0000256" key="3">
    <source>
        <dbReference type="ARBA" id="ARBA00022692"/>
    </source>
</evidence>
<evidence type="ECO:0000256" key="5">
    <source>
        <dbReference type="ARBA" id="ARBA00023136"/>
    </source>
</evidence>
<dbReference type="Gene3D" id="1.20.1720.10">
    <property type="entry name" value="Multidrug resistance protein D"/>
    <property type="match status" value="1"/>
</dbReference>
<dbReference type="PROSITE" id="PS50850">
    <property type="entry name" value="MFS"/>
    <property type="match status" value="1"/>
</dbReference>
<dbReference type="GO" id="GO:0015174">
    <property type="term" value="F:basic amino acid transmembrane transporter activity"/>
    <property type="evidence" value="ECO:0007669"/>
    <property type="project" value="TreeGrafter"/>
</dbReference>
<evidence type="ECO:0000256" key="6">
    <source>
        <dbReference type="SAM" id="MobiDB-lite"/>
    </source>
</evidence>
<reference evidence="9 10" key="1">
    <citation type="journal article" date="2018" name="Nat. Ecol. Evol.">
        <title>Pezizomycetes genomes reveal the molecular basis of ectomycorrhizal truffle lifestyle.</title>
        <authorList>
            <person name="Murat C."/>
            <person name="Payen T."/>
            <person name="Noel B."/>
            <person name="Kuo A."/>
            <person name="Morin E."/>
            <person name="Chen J."/>
            <person name="Kohler A."/>
            <person name="Krizsan K."/>
            <person name="Balestrini R."/>
            <person name="Da Silva C."/>
            <person name="Montanini B."/>
            <person name="Hainaut M."/>
            <person name="Levati E."/>
            <person name="Barry K.W."/>
            <person name="Belfiori B."/>
            <person name="Cichocki N."/>
            <person name="Clum A."/>
            <person name="Dockter R.B."/>
            <person name="Fauchery L."/>
            <person name="Guy J."/>
            <person name="Iotti M."/>
            <person name="Le Tacon F."/>
            <person name="Lindquist E.A."/>
            <person name="Lipzen A."/>
            <person name="Malagnac F."/>
            <person name="Mello A."/>
            <person name="Molinier V."/>
            <person name="Miyauchi S."/>
            <person name="Poulain J."/>
            <person name="Riccioni C."/>
            <person name="Rubini A."/>
            <person name="Sitrit Y."/>
            <person name="Splivallo R."/>
            <person name="Traeger S."/>
            <person name="Wang M."/>
            <person name="Zifcakova L."/>
            <person name="Wipf D."/>
            <person name="Zambonelli A."/>
            <person name="Paolocci F."/>
            <person name="Nowrousian M."/>
            <person name="Ottonello S."/>
            <person name="Baldrian P."/>
            <person name="Spatafora J.W."/>
            <person name="Henrissat B."/>
            <person name="Nagy L.G."/>
            <person name="Aury J.M."/>
            <person name="Wincker P."/>
            <person name="Grigoriev I.V."/>
            <person name="Bonfante P."/>
            <person name="Martin F.M."/>
        </authorList>
    </citation>
    <scope>NUCLEOTIDE SEQUENCE [LARGE SCALE GENOMIC DNA]</scope>
    <source>
        <strain evidence="9 10">120613-1</strain>
    </source>
</reference>
<organism evidence="9 10">
    <name type="scientific">Choiromyces venosus 120613-1</name>
    <dbReference type="NCBI Taxonomy" id="1336337"/>
    <lineage>
        <taxon>Eukaryota</taxon>
        <taxon>Fungi</taxon>
        <taxon>Dikarya</taxon>
        <taxon>Ascomycota</taxon>
        <taxon>Pezizomycotina</taxon>
        <taxon>Pezizomycetes</taxon>
        <taxon>Pezizales</taxon>
        <taxon>Tuberaceae</taxon>
        <taxon>Choiromyces</taxon>
    </lineage>
</organism>
<feature type="transmembrane region" description="Helical" evidence="7">
    <location>
        <begin position="184"/>
        <end position="204"/>
    </location>
</feature>
<dbReference type="STRING" id="1336337.A0A3N4JEZ9"/>
<evidence type="ECO:0000256" key="1">
    <source>
        <dbReference type="ARBA" id="ARBA00004127"/>
    </source>
</evidence>
<dbReference type="Proteomes" id="UP000276215">
    <property type="component" value="Unassembled WGS sequence"/>
</dbReference>
<feature type="transmembrane region" description="Helical" evidence="7">
    <location>
        <begin position="407"/>
        <end position="429"/>
    </location>
</feature>
<feature type="transmembrane region" description="Helical" evidence="7">
    <location>
        <begin position="352"/>
        <end position="370"/>
    </location>
</feature>
<dbReference type="PANTHER" id="PTHR23501">
    <property type="entry name" value="MAJOR FACILITATOR SUPERFAMILY"/>
    <property type="match status" value="1"/>
</dbReference>
<dbReference type="OrthoDB" id="3437016at2759"/>
<keyword evidence="3 7" id="KW-0812">Transmembrane</keyword>
<keyword evidence="4 7" id="KW-1133">Transmembrane helix</keyword>
<gene>
    <name evidence="9" type="ORF">L873DRAFT_1201459</name>
</gene>
<evidence type="ECO:0000256" key="4">
    <source>
        <dbReference type="ARBA" id="ARBA00022989"/>
    </source>
</evidence>
<name>A0A3N4JEZ9_9PEZI</name>
<feature type="transmembrane region" description="Helical" evidence="7">
    <location>
        <begin position="513"/>
        <end position="536"/>
    </location>
</feature>
<dbReference type="PANTHER" id="PTHR23501:SF191">
    <property type="entry name" value="VACUOLAR BASIC AMINO ACID TRANSPORTER 4"/>
    <property type="match status" value="1"/>
</dbReference>
<feature type="transmembrane region" description="Helical" evidence="7">
    <location>
        <begin position="52"/>
        <end position="78"/>
    </location>
</feature>
<evidence type="ECO:0000259" key="8">
    <source>
        <dbReference type="PROSITE" id="PS50850"/>
    </source>
</evidence>
<feature type="transmembrane region" description="Helical" evidence="7">
    <location>
        <begin position="210"/>
        <end position="231"/>
    </location>
</feature>
<feature type="transmembrane region" description="Helical" evidence="7">
    <location>
        <begin position="274"/>
        <end position="297"/>
    </location>
</feature>
<keyword evidence="2" id="KW-0813">Transport</keyword>
<dbReference type="GO" id="GO:0012505">
    <property type="term" value="C:endomembrane system"/>
    <property type="evidence" value="ECO:0007669"/>
    <property type="project" value="UniProtKB-SubCell"/>
</dbReference>
<feature type="compositionally biased region" description="Polar residues" evidence="6">
    <location>
        <begin position="1"/>
        <end position="17"/>
    </location>
</feature>
<feature type="region of interest" description="Disordered" evidence="6">
    <location>
        <begin position="1"/>
        <end position="33"/>
    </location>
</feature>
<evidence type="ECO:0000313" key="10">
    <source>
        <dbReference type="Proteomes" id="UP000276215"/>
    </source>
</evidence>
<feature type="transmembrane region" description="Helical" evidence="7">
    <location>
        <begin position="145"/>
        <end position="172"/>
    </location>
</feature>
<feature type="transmembrane region" description="Helical" evidence="7">
    <location>
        <begin position="90"/>
        <end position="108"/>
    </location>
</feature>
<keyword evidence="5 7" id="KW-0472">Membrane</keyword>
<dbReference type="AlphaFoldDB" id="A0A3N4JEZ9"/>
<evidence type="ECO:0000313" key="9">
    <source>
        <dbReference type="EMBL" id="RPA96842.1"/>
    </source>
</evidence>
<feature type="transmembrane region" description="Helical" evidence="7">
    <location>
        <begin position="382"/>
        <end position="401"/>
    </location>
</feature>
<dbReference type="InterPro" id="IPR011701">
    <property type="entry name" value="MFS"/>
</dbReference>
<dbReference type="GO" id="GO:0000329">
    <property type="term" value="C:fungal-type vacuole membrane"/>
    <property type="evidence" value="ECO:0007669"/>
    <property type="project" value="TreeGrafter"/>
</dbReference>
<comment type="subcellular location">
    <subcellularLocation>
        <location evidence="1">Endomembrane system</location>
        <topology evidence="1">Multi-pass membrane protein</topology>
    </subcellularLocation>
</comment>
<feature type="transmembrane region" description="Helical" evidence="7">
    <location>
        <begin position="243"/>
        <end position="262"/>
    </location>
</feature>
<feature type="domain" description="Major facilitator superfamily (MFS) profile" evidence="8">
    <location>
        <begin position="55"/>
        <end position="540"/>
    </location>
</feature>
<feature type="transmembrane region" description="Helical" evidence="7">
    <location>
        <begin position="120"/>
        <end position="139"/>
    </location>
</feature>
<keyword evidence="10" id="KW-1185">Reference proteome</keyword>
<dbReference type="InterPro" id="IPR036259">
    <property type="entry name" value="MFS_trans_sf"/>
</dbReference>
<feature type="transmembrane region" description="Helical" evidence="7">
    <location>
        <begin position="318"/>
        <end position="340"/>
    </location>
</feature>
<evidence type="ECO:0000256" key="2">
    <source>
        <dbReference type="ARBA" id="ARBA00022448"/>
    </source>
</evidence>
<dbReference type="Pfam" id="PF07690">
    <property type="entry name" value="MFS_1"/>
    <property type="match status" value="1"/>
</dbReference>
<dbReference type="Gene3D" id="1.20.1250.20">
    <property type="entry name" value="MFS general substrate transporter like domains"/>
    <property type="match status" value="1"/>
</dbReference>
<protein>
    <submittedName>
        <fullName evidence="9">MFS general substrate transporter</fullName>
    </submittedName>
</protein>
<accession>A0A3N4JEZ9</accession>
<sequence>MSSTTTKAQSSPYNESTPLLRDNNALPTNTPLSPVDRNAADNLPQELSFTKLCIVLSAIWVGVFLGAVDTTVITTLLAPVSSSFSSFNSISWIATGYLIANAALQPLFGKLTDIYGRQYVLVLCNVLFGAGTLMCGLAKNQYTMIMGRVIAGAGGGGLMTISSIIATDLVPLRKRGVVQGGGNIAYGAGAALGGVYGGFVHDWIGWRWAFLLQIPFIVISAALVLAFVRIPVEQSDEARHRRIDYLGSATLMCSLVTLLLALNTGGNTLPWTHPLVLTCLPLSVVLMGVFFMVELWYAKEPVIPVRLLGNRTVLAVCFTNWFMVMSVFAVYFYAPIYFILRGYSSAQAGLRLAPFAVGISIGSLGTGLTINATGKYYLLGQSVMLTFVLGVLSVCTFTLTTPIFPQFFYFFMVGTGYGGALTVALLALISAVDRSEQAVITSASYAFRSTGSTIGTTVGSAIFQNVLVKQLHVHLGSGGEAEGIIQKLRERFDEFEKLPEVWKGKAALAYMDALHAVFWTAFGLGVLAFVCCAYIREHTLHRTLDRK</sequence>
<dbReference type="SUPFAM" id="SSF103473">
    <property type="entry name" value="MFS general substrate transporter"/>
    <property type="match status" value="1"/>
</dbReference>
<dbReference type="InterPro" id="IPR020846">
    <property type="entry name" value="MFS_dom"/>
</dbReference>
<evidence type="ECO:0000256" key="7">
    <source>
        <dbReference type="SAM" id="Phobius"/>
    </source>
</evidence>
<dbReference type="EMBL" id="ML120411">
    <property type="protein sequence ID" value="RPA96842.1"/>
    <property type="molecule type" value="Genomic_DNA"/>
</dbReference>